<keyword evidence="2" id="KW-1185">Reference proteome</keyword>
<dbReference type="InterPro" id="IPR027612">
    <property type="entry name" value="Put_MTase_LIC12133"/>
</dbReference>
<keyword evidence="1" id="KW-0489">Methyltransferase</keyword>
<accession>A0A1H6ZQ71</accession>
<sequence length="285" mass="32186">MSLRGIALETLKLPTFAPLARHLYDRFFERQQRGNHYRGVYASHAEALRAVPACLRHSYDNEDAAAQYRERTWRLTTSDYPVLYWVLRLLDGGQRRIFDLGGHIGVAYYAFQRFGPFPGDLRWSVSDLPTTMAAGRAWAATHDAFGRLAFVDDKGEADGQDLLLVLGALQYFDFGFAAWLATLRAPPPHLIVSLAPMHPSLDFHTLQNMGFACVPYHIHARPVFLQSMADLGYRAVDAWCSEERECRIPFAHDHDVEGYSGFYLRRDSGTFHESATANDKAGFPG</sequence>
<dbReference type="Proteomes" id="UP000199420">
    <property type="component" value="Unassembled WGS sequence"/>
</dbReference>
<protein>
    <submittedName>
        <fullName evidence="1">Putative methyltransferase, LIC12133 family</fullName>
    </submittedName>
</protein>
<dbReference type="EMBL" id="FNYC01000010">
    <property type="protein sequence ID" value="SEJ50955.1"/>
    <property type="molecule type" value="Genomic_DNA"/>
</dbReference>
<evidence type="ECO:0000313" key="2">
    <source>
        <dbReference type="Proteomes" id="UP000199420"/>
    </source>
</evidence>
<dbReference type="NCBIfam" id="TIGR04325">
    <property type="entry name" value="MTase_LIC12133"/>
    <property type="match status" value="1"/>
</dbReference>
<dbReference type="GO" id="GO:0008168">
    <property type="term" value="F:methyltransferase activity"/>
    <property type="evidence" value="ECO:0007669"/>
    <property type="project" value="UniProtKB-KW"/>
</dbReference>
<reference evidence="1 2" key="1">
    <citation type="submission" date="2016-10" db="EMBL/GenBank/DDBJ databases">
        <authorList>
            <person name="de Groot N.N."/>
        </authorList>
    </citation>
    <scope>NUCLEOTIDE SEQUENCE [LARGE SCALE GENOMIC DNA]</scope>
    <source>
        <strain evidence="1 2">DSM 26515</strain>
    </source>
</reference>
<evidence type="ECO:0000313" key="1">
    <source>
        <dbReference type="EMBL" id="SEJ50955.1"/>
    </source>
</evidence>
<gene>
    <name evidence="1" type="ORF">SAMN04487997_0045</name>
</gene>
<dbReference type="STRING" id="529704.SAMN02927913_0045"/>
<dbReference type="OrthoDB" id="8846308at2"/>
<organism evidence="1 2">
    <name type="scientific">Frateuria terrea</name>
    <dbReference type="NCBI Taxonomy" id="529704"/>
    <lineage>
        <taxon>Bacteria</taxon>
        <taxon>Pseudomonadati</taxon>
        <taxon>Pseudomonadota</taxon>
        <taxon>Gammaproteobacteria</taxon>
        <taxon>Lysobacterales</taxon>
        <taxon>Rhodanobacteraceae</taxon>
        <taxon>Frateuria</taxon>
    </lineage>
</organism>
<dbReference type="GO" id="GO:0032259">
    <property type="term" value="P:methylation"/>
    <property type="evidence" value="ECO:0007669"/>
    <property type="project" value="UniProtKB-KW"/>
</dbReference>
<proteinExistence type="predicted"/>
<dbReference type="AlphaFoldDB" id="A0A1H6ZQ71"/>
<dbReference type="RefSeq" id="WP_091340353.1">
    <property type="nucleotide sequence ID" value="NZ_FNYC01000010.1"/>
</dbReference>
<keyword evidence="1" id="KW-0808">Transferase</keyword>
<name>A0A1H6ZQ71_9GAMM</name>